<proteinExistence type="inferred from homology"/>
<accession>A0A3N6MW19</accession>
<comment type="caution">
    <text evidence="7">The sequence shown here is derived from an EMBL/GenBank/DDBJ whole genome shotgun (WGS) entry which is preliminary data.</text>
</comment>
<evidence type="ECO:0000313" key="7">
    <source>
        <dbReference type="EMBL" id="RQG89652.1"/>
    </source>
</evidence>
<evidence type="ECO:0000256" key="3">
    <source>
        <dbReference type="ARBA" id="ARBA00022723"/>
    </source>
</evidence>
<dbReference type="PANTHER" id="PTHR10625:SF17">
    <property type="entry name" value="HISTONE DEACETYLASE 8"/>
    <property type="match status" value="1"/>
</dbReference>
<comment type="cofactor">
    <cofactor evidence="1">
        <name>Zn(2+)</name>
        <dbReference type="ChEBI" id="CHEBI:29105"/>
    </cofactor>
</comment>
<organism evidence="7 8">
    <name type="scientific">Natrarchaeobius chitinivorans</name>
    <dbReference type="NCBI Taxonomy" id="1679083"/>
    <lineage>
        <taxon>Archaea</taxon>
        <taxon>Methanobacteriati</taxon>
        <taxon>Methanobacteriota</taxon>
        <taxon>Stenosarchaea group</taxon>
        <taxon>Halobacteria</taxon>
        <taxon>Halobacteriales</taxon>
        <taxon>Natrialbaceae</taxon>
        <taxon>Natrarchaeobius</taxon>
    </lineage>
</organism>
<protein>
    <submittedName>
        <fullName evidence="7">Class II histone deacetylase</fullName>
    </submittedName>
</protein>
<dbReference type="PANTHER" id="PTHR10625">
    <property type="entry name" value="HISTONE DEACETYLASE HDAC1-RELATED"/>
    <property type="match status" value="1"/>
</dbReference>
<dbReference type="RefSeq" id="WP_124197609.1">
    <property type="nucleotide sequence ID" value="NZ_REGA01000032.1"/>
</dbReference>
<dbReference type="EMBL" id="REGA01000032">
    <property type="protein sequence ID" value="RQG89652.1"/>
    <property type="molecule type" value="Genomic_DNA"/>
</dbReference>
<name>A0A3N6MW19_NATCH</name>
<dbReference type="PRINTS" id="PR01270">
    <property type="entry name" value="HDASUPER"/>
</dbReference>
<gene>
    <name evidence="7" type="ORF">EA473_21600</name>
</gene>
<evidence type="ECO:0000313" key="8">
    <source>
        <dbReference type="Proteomes" id="UP000282323"/>
    </source>
</evidence>
<evidence type="ECO:0000256" key="2">
    <source>
        <dbReference type="ARBA" id="ARBA00005947"/>
    </source>
</evidence>
<evidence type="ECO:0000259" key="6">
    <source>
        <dbReference type="Pfam" id="PF00850"/>
    </source>
</evidence>
<dbReference type="OrthoDB" id="147549at2157"/>
<keyword evidence="3" id="KW-0479">Metal-binding</keyword>
<dbReference type="InterPro" id="IPR000286">
    <property type="entry name" value="HDACs"/>
</dbReference>
<dbReference type="InterPro" id="IPR037138">
    <property type="entry name" value="His_deacetylse_dom_sf"/>
</dbReference>
<evidence type="ECO:0000256" key="4">
    <source>
        <dbReference type="ARBA" id="ARBA00022801"/>
    </source>
</evidence>
<sequence length="371" mass="40048">MTSERTLSVHWDELFLTHRMSNGTYEFPAREWLAIDEPHPERPERLLNIKSAIDRWLPERTEYRSVQPATEAQLTAVHDPAYLEEIRNASRRGGERVTASTEVTESAYRASAAAAGAAAAAATETLEDDDVVPYAMSRPPGHHAQPGMADGYCFINSVAVAAEHALDTGRADSVAIIDWDVHHGNGTQECFYDRDDVLVINLHNDFGAWGPNHPQTGDVDERGEGDGTGYNVNVPLPPGTGDGGYEYAYDRLIEPIVSAFDPDLLLASAGQDAGVADPGGRNLVTKDGYRSIAARTRALADDHADGSLAIVQEGGYQLSHLAFATLGVLEGALGVETEATDPFGVLEENEELAAEWIDTAAAACEDHWDLP</sequence>
<evidence type="ECO:0000256" key="1">
    <source>
        <dbReference type="ARBA" id="ARBA00001947"/>
    </source>
</evidence>
<reference evidence="7 8" key="1">
    <citation type="submission" date="2018-10" db="EMBL/GenBank/DDBJ databases">
        <title>Natrarchaeobius chitinivorans gen. nov., sp. nov., and Natrarchaeobius haloalkaliphilus sp. nov., alkaliphilic, chitin-utilizing haloarchaea from hypersaline alkaline lakes.</title>
        <authorList>
            <person name="Sorokin D.Y."/>
            <person name="Elcheninov A.G."/>
            <person name="Kostrikina N.A."/>
            <person name="Bale N.J."/>
            <person name="Sinninghe Damste J.S."/>
            <person name="Khijniak T.V."/>
            <person name="Kublanov I.V."/>
            <person name="Toshchakov S.V."/>
        </authorList>
    </citation>
    <scope>NUCLEOTIDE SEQUENCE [LARGE SCALE GENOMIC DNA]</scope>
    <source>
        <strain evidence="7 8">AArcht4T</strain>
    </source>
</reference>
<keyword evidence="4" id="KW-0378">Hydrolase</keyword>
<dbReference type="AlphaFoldDB" id="A0A3N6MW19"/>
<keyword evidence="5" id="KW-0862">Zinc</keyword>
<keyword evidence="8" id="KW-1185">Reference proteome</keyword>
<dbReference type="InterPro" id="IPR023696">
    <property type="entry name" value="Ureohydrolase_dom_sf"/>
</dbReference>
<dbReference type="Proteomes" id="UP000282323">
    <property type="component" value="Unassembled WGS sequence"/>
</dbReference>
<dbReference type="Pfam" id="PF00850">
    <property type="entry name" value="Hist_deacetyl"/>
    <property type="match status" value="1"/>
</dbReference>
<evidence type="ECO:0000256" key="5">
    <source>
        <dbReference type="ARBA" id="ARBA00022833"/>
    </source>
</evidence>
<dbReference type="GO" id="GO:0040029">
    <property type="term" value="P:epigenetic regulation of gene expression"/>
    <property type="evidence" value="ECO:0007669"/>
    <property type="project" value="TreeGrafter"/>
</dbReference>
<dbReference type="GO" id="GO:0016787">
    <property type="term" value="F:hydrolase activity"/>
    <property type="evidence" value="ECO:0007669"/>
    <property type="project" value="UniProtKB-KW"/>
</dbReference>
<dbReference type="GO" id="GO:0004407">
    <property type="term" value="F:histone deacetylase activity"/>
    <property type="evidence" value="ECO:0007669"/>
    <property type="project" value="TreeGrafter"/>
</dbReference>
<dbReference type="GO" id="GO:0046872">
    <property type="term" value="F:metal ion binding"/>
    <property type="evidence" value="ECO:0007669"/>
    <property type="project" value="UniProtKB-KW"/>
</dbReference>
<dbReference type="InterPro" id="IPR023801">
    <property type="entry name" value="His_deacetylse_dom"/>
</dbReference>
<dbReference type="SUPFAM" id="SSF52768">
    <property type="entry name" value="Arginase/deacetylase"/>
    <property type="match status" value="1"/>
</dbReference>
<dbReference type="Gene3D" id="3.40.800.20">
    <property type="entry name" value="Histone deacetylase domain"/>
    <property type="match status" value="1"/>
</dbReference>
<comment type="similarity">
    <text evidence="2">Belongs to the histone deacetylase family.</text>
</comment>
<feature type="domain" description="Histone deacetylase" evidence="6">
    <location>
        <begin position="39"/>
        <end position="327"/>
    </location>
</feature>